<keyword evidence="1" id="KW-0812">Transmembrane</keyword>
<feature type="transmembrane region" description="Helical" evidence="1">
    <location>
        <begin position="131"/>
        <end position="151"/>
    </location>
</feature>
<reference evidence="2" key="1">
    <citation type="submission" date="2018-06" db="EMBL/GenBank/DDBJ databases">
        <authorList>
            <person name="Zhirakovskaya E."/>
        </authorList>
    </citation>
    <scope>NUCLEOTIDE SEQUENCE</scope>
</reference>
<dbReference type="AlphaFoldDB" id="A0A3B0X3G4"/>
<evidence type="ECO:0000256" key="1">
    <source>
        <dbReference type="SAM" id="Phobius"/>
    </source>
</evidence>
<protein>
    <recommendedName>
        <fullName evidence="3">PEP-CTERM protein-sorting domain-containing protein</fullName>
    </recommendedName>
</protein>
<evidence type="ECO:0008006" key="3">
    <source>
        <dbReference type="Google" id="ProtNLM"/>
    </source>
</evidence>
<keyword evidence="1" id="KW-1133">Transmembrane helix</keyword>
<organism evidence="2">
    <name type="scientific">hydrothermal vent metagenome</name>
    <dbReference type="NCBI Taxonomy" id="652676"/>
    <lineage>
        <taxon>unclassified sequences</taxon>
        <taxon>metagenomes</taxon>
        <taxon>ecological metagenomes</taxon>
    </lineage>
</organism>
<sequence>MKKIFQTVIVAVCLSFPLYLSANEINVGPHDITISPFPITTEDFLTAEISGYLPTPNFTLDGPPSVSITGNTIDISFSLSPPGGANIQVLDPFSFTVDLGKLDDGFYSLNANFLINKKLSKLKYKFEVAPVPVPAAVWLFLSGIVSLFSFARLRERNSSLSASAG</sequence>
<gene>
    <name evidence="2" type="ORF">MNBD_GAMMA11-1658</name>
</gene>
<evidence type="ECO:0000313" key="2">
    <source>
        <dbReference type="EMBL" id="VAW59290.1"/>
    </source>
</evidence>
<accession>A0A3B0X3G4</accession>
<keyword evidence="1" id="KW-0472">Membrane</keyword>
<dbReference type="EMBL" id="UOFG01000073">
    <property type="protein sequence ID" value="VAW59290.1"/>
    <property type="molecule type" value="Genomic_DNA"/>
</dbReference>
<name>A0A3B0X3G4_9ZZZZ</name>
<proteinExistence type="predicted"/>